<dbReference type="SUPFAM" id="SSF50494">
    <property type="entry name" value="Trypsin-like serine proteases"/>
    <property type="match status" value="1"/>
</dbReference>
<evidence type="ECO:0000256" key="2">
    <source>
        <dbReference type="ARBA" id="ARBA00024195"/>
    </source>
</evidence>
<evidence type="ECO:0000256" key="1">
    <source>
        <dbReference type="ARBA" id="ARBA00023157"/>
    </source>
</evidence>
<reference evidence="4" key="1">
    <citation type="submission" date="2013-06" db="EMBL/GenBank/DDBJ databases">
        <authorList>
            <person name="Prasad G."/>
            <person name="Rao U."/>
        </authorList>
    </citation>
    <scope>NUCLEOTIDE SEQUENCE</scope>
</reference>
<keyword evidence="1" id="KW-1015">Disulfide bond</keyword>
<proteinExistence type="evidence at transcript level"/>
<evidence type="ECO:0000313" key="4">
    <source>
        <dbReference type="EMBL" id="AGW99258.1"/>
    </source>
</evidence>
<dbReference type="InterPro" id="IPR018114">
    <property type="entry name" value="TRYPSIN_HIS"/>
</dbReference>
<keyword evidence="4" id="KW-0645">Protease</keyword>
<dbReference type="InterPro" id="IPR001254">
    <property type="entry name" value="Trypsin_dom"/>
</dbReference>
<protein>
    <submittedName>
        <fullName evidence="4">Serine protease</fullName>
    </submittedName>
</protein>
<sequence length="413" mass="47187">RTDEDRPVNGHVHQIGRISSPMKAMAIETDKFYEKQTEKIHPNVNVTDETAGAIANLVEEVDDLKCNELCGVSDELFIVSNEQGYRTIGGEQLTENSFPWIVFVRVQVDCPYERPSIFIHCTGVLVSMNHVVTAAHCMFLRTNQLNECLGRQRYFPNSFRKIDVKDVLIHFGSISMSKTKIEKVSKITIGTSFEMSNENTLRTDDYAILKLTRTLDRKADNVVPICLIDDDRYGERMGEIAMVIGYGGEYDDTSLYTNKSQTVTYVPMKTADYCNNLYTNQQQWNYQHDKFICAGGRRKGFTYGDCGGPLMIERNGLYYLKGLVMSSFPSDSVFKKYLPDVYTRMNSHGACLHLAQATDNRLNCKHQMISSGTLKELCDKEHAQLLAKDFQRSCEYETDIYGRCRMRIQPFHT</sequence>
<dbReference type="Gene3D" id="2.40.10.10">
    <property type="entry name" value="Trypsin-like serine proteases"/>
    <property type="match status" value="1"/>
</dbReference>
<dbReference type="InterPro" id="IPR051487">
    <property type="entry name" value="Ser/Thr_Proteases_Immune/Dev"/>
</dbReference>
<dbReference type="Pfam" id="PF00089">
    <property type="entry name" value="Trypsin"/>
    <property type="match status" value="1"/>
</dbReference>
<dbReference type="AlphaFoldDB" id="U3RF31"/>
<dbReference type="InterPro" id="IPR009003">
    <property type="entry name" value="Peptidase_S1_PA"/>
</dbReference>
<feature type="non-terminal residue" evidence="4">
    <location>
        <position position="413"/>
    </location>
</feature>
<dbReference type="SMART" id="SM00020">
    <property type="entry name" value="Tryp_SPc"/>
    <property type="match status" value="1"/>
</dbReference>
<name>U3RF31_HETAV</name>
<dbReference type="PROSITE" id="PS00134">
    <property type="entry name" value="TRYPSIN_HIS"/>
    <property type="match status" value="1"/>
</dbReference>
<feature type="non-terminal residue" evidence="4">
    <location>
        <position position="1"/>
    </location>
</feature>
<evidence type="ECO:0000259" key="3">
    <source>
        <dbReference type="PROSITE" id="PS50240"/>
    </source>
</evidence>
<dbReference type="EMBL" id="KF305517">
    <property type="protein sequence ID" value="AGW99258.1"/>
    <property type="molecule type" value="mRNA"/>
</dbReference>
<feature type="domain" description="Peptidase S1" evidence="3">
    <location>
        <begin position="87"/>
        <end position="363"/>
    </location>
</feature>
<dbReference type="GO" id="GO:0004252">
    <property type="term" value="F:serine-type endopeptidase activity"/>
    <property type="evidence" value="ECO:0007669"/>
    <property type="project" value="InterPro"/>
</dbReference>
<keyword evidence="4" id="KW-0378">Hydrolase</keyword>
<dbReference type="PANTHER" id="PTHR24256">
    <property type="entry name" value="TRYPTASE-RELATED"/>
    <property type="match status" value="1"/>
</dbReference>
<accession>U3RF31</accession>
<dbReference type="GO" id="GO:0006508">
    <property type="term" value="P:proteolysis"/>
    <property type="evidence" value="ECO:0007669"/>
    <property type="project" value="UniProtKB-KW"/>
</dbReference>
<dbReference type="PRINTS" id="PR00722">
    <property type="entry name" value="CHYMOTRYPSIN"/>
</dbReference>
<dbReference type="InterPro" id="IPR001314">
    <property type="entry name" value="Peptidase_S1A"/>
</dbReference>
<organism evidence="4">
    <name type="scientific">Heterodera avenae</name>
    <name type="common">Cereal cyst nematode worm</name>
    <dbReference type="NCBI Taxonomy" id="34510"/>
    <lineage>
        <taxon>Eukaryota</taxon>
        <taxon>Metazoa</taxon>
        <taxon>Ecdysozoa</taxon>
        <taxon>Nematoda</taxon>
        <taxon>Chromadorea</taxon>
        <taxon>Rhabditida</taxon>
        <taxon>Tylenchina</taxon>
        <taxon>Tylenchomorpha</taxon>
        <taxon>Tylenchoidea</taxon>
        <taxon>Heteroderidae</taxon>
        <taxon>Heteroderinae</taxon>
        <taxon>Heterodera</taxon>
    </lineage>
</organism>
<comment type="similarity">
    <text evidence="2">Belongs to the peptidase S1 family. CLIP subfamily.</text>
</comment>
<dbReference type="PROSITE" id="PS50240">
    <property type="entry name" value="TRYPSIN_DOM"/>
    <property type="match status" value="1"/>
</dbReference>
<dbReference type="InterPro" id="IPR043504">
    <property type="entry name" value="Peptidase_S1_PA_chymotrypsin"/>
</dbReference>